<gene>
    <name evidence="2" type="ORF">I7I53_05032</name>
</gene>
<evidence type="ECO:0000313" key="2">
    <source>
        <dbReference type="EMBL" id="QSS56735.1"/>
    </source>
</evidence>
<proteinExistence type="predicted"/>
<evidence type="ECO:0000313" key="3">
    <source>
        <dbReference type="Proteomes" id="UP000663419"/>
    </source>
</evidence>
<dbReference type="Pfam" id="PF17254">
    <property type="entry name" value="DUF5321"/>
    <property type="match status" value="1"/>
</dbReference>
<dbReference type="VEuPathDB" id="FungiDB:I7I53_05032"/>
<name>A0A8A1LU92_AJEC8</name>
<accession>A0A8A1LU92</accession>
<dbReference type="InterPro" id="IPR035213">
    <property type="entry name" value="DUF5321"/>
</dbReference>
<sequence length="224" mass="25506">MSSRSLLLRHCCRINPPNPILFRSSPPTHLSQLRCLATGRVVPKILEPSMWTSLIPKFLRNGNWRGTEAAGRKSRAPNPATFYVIMFTLIGSQAIRMIMLRNECANYNRSADAKMRLLKEVIERIQKGEDVDVKRLLGTGDEAKEREWEEVLREIEQEESLWHSRSKRTQRGDASKSDGDLDDSQQSTTQQLGEPGETTKYQPTTSNDVSTAERSKPQRPSSFF</sequence>
<feature type="region of interest" description="Disordered" evidence="1">
    <location>
        <begin position="159"/>
        <end position="224"/>
    </location>
</feature>
<reference evidence="2" key="1">
    <citation type="submission" date="2021-01" db="EMBL/GenBank/DDBJ databases">
        <title>Chromosome-level genome assembly of a human fungal pathogen reveals clustering of transcriptionally co-regulated genes.</title>
        <authorList>
            <person name="Voorhies M."/>
            <person name="Cohen S."/>
            <person name="Shea T.P."/>
            <person name="Petrus S."/>
            <person name="Munoz J.F."/>
            <person name="Poplawski S."/>
            <person name="Goldman W.E."/>
            <person name="Michael T."/>
            <person name="Cuomo C.A."/>
            <person name="Sil A."/>
            <person name="Beyhan S."/>
        </authorList>
    </citation>
    <scope>NUCLEOTIDE SEQUENCE</scope>
    <source>
        <strain evidence="2">H88</strain>
    </source>
</reference>
<feature type="compositionally biased region" description="Polar residues" evidence="1">
    <location>
        <begin position="199"/>
        <end position="210"/>
    </location>
</feature>
<dbReference type="EMBL" id="CP069106">
    <property type="protein sequence ID" value="QSS56735.1"/>
    <property type="molecule type" value="Genomic_DNA"/>
</dbReference>
<organism evidence="2 3">
    <name type="scientific">Ajellomyces capsulatus (strain H88)</name>
    <name type="common">Darling's disease fungus</name>
    <name type="synonym">Histoplasma capsulatum</name>
    <dbReference type="NCBI Taxonomy" id="544711"/>
    <lineage>
        <taxon>Eukaryota</taxon>
        <taxon>Fungi</taxon>
        <taxon>Dikarya</taxon>
        <taxon>Ascomycota</taxon>
        <taxon>Pezizomycotina</taxon>
        <taxon>Eurotiomycetes</taxon>
        <taxon>Eurotiomycetidae</taxon>
        <taxon>Onygenales</taxon>
        <taxon>Ajellomycetaceae</taxon>
        <taxon>Histoplasma</taxon>
    </lineage>
</organism>
<feature type="compositionally biased region" description="Basic and acidic residues" evidence="1">
    <location>
        <begin position="170"/>
        <end position="179"/>
    </location>
</feature>
<dbReference type="AlphaFoldDB" id="A0A8A1LU92"/>
<dbReference type="Proteomes" id="UP000663419">
    <property type="component" value="Chromosome 5"/>
</dbReference>
<protein>
    <submittedName>
        <fullName evidence="2">Uncharacterized protein</fullName>
    </submittedName>
</protein>
<evidence type="ECO:0000256" key="1">
    <source>
        <dbReference type="SAM" id="MobiDB-lite"/>
    </source>
</evidence>
<feature type="compositionally biased region" description="Low complexity" evidence="1">
    <location>
        <begin position="184"/>
        <end position="193"/>
    </location>
</feature>